<dbReference type="InterPro" id="IPR017850">
    <property type="entry name" value="Alkaline_phosphatase_core_sf"/>
</dbReference>
<name>W0DT45_9GAMM</name>
<dbReference type="SUPFAM" id="SSF53649">
    <property type="entry name" value="Alkaline phosphatase-like"/>
    <property type="match status" value="1"/>
</dbReference>
<dbReference type="KEGG" id="tti:THITH_07725"/>
<dbReference type="Gene3D" id="3.40.720.10">
    <property type="entry name" value="Alkaline Phosphatase, subunit A"/>
    <property type="match status" value="1"/>
</dbReference>
<dbReference type="InterPro" id="IPR002591">
    <property type="entry name" value="Phosphodiest/P_Trfase"/>
</dbReference>
<dbReference type="EMBL" id="CP007029">
    <property type="protein sequence ID" value="AHF00046.1"/>
    <property type="molecule type" value="Genomic_DNA"/>
</dbReference>
<dbReference type="AlphaFoldDB" id="W0DT45"/>
<evidence type="ECO:0000313" key="1">
    <source>
        <dbReference type="EMBL" id="AHF00046.1"/>
    </source>
</evidence>
<keyword evidence="2" id="KW-1185">Reference proteome</keyword>
<dbReference type="HOGENOM" id="CLU_024306_0_0_6"/>
<dbReference type="Pfam" id="PF01663">
    <property type="entry name" value="Phosphodiest"/>
    <property type="match status" value="1"/>
</dbReference>
<protein>
    <recommendedName>
        <fullName evidence="3">Nucleotide pyrophosphatase</fullName>
    </recommendedName>
</protein>
<sequence>MTPSRLLVIGLDGFEISLAEAMMAAGELPHLQALAANGAVFDIDHGRARATGLAWEQVATGRAPDEGGRWSAVRFDPQTYTVCQEPTRSAPIFAALDARMVVFDPPYFDLSRTSARGVTNWGAHDPGVAAHGKPLGLDRELLHRFGPYAAKPWIYGFTWPSQDRTLEAGRALAEAVRQRSRAARWLLHERLPDWDLALVTISESHSAIEQFWHGVDPDHPLHGLPSGAPAGRAMREIYREIDRLCGDLQRMAPDAGMMVFAMHGMGANQADVAAMALLPELMYRLAFGQPHAATPVWPNHLDNGIPLLEPDQSWHQAMNTLVPAQPVSGSFSRLARLRRRIQGRLGRSRSDAHRPDALEWMPAARYQPFWEHMPAFAFPAFYDGQIRLNLAGRERSGRVPIAQFEAVRDGVVDALHRTRCAITGLPVVEEIWFPRSDPLLRSDFEPDLFIQWNETPLGFDHPTAGRIGPYPFRRTGGHTGERGFAYIDWPGIAPRRGRRSAFDIVPTIFHLLGQAYPPGHSGQAITQSRP</sequence>
<dbReference type="Proteomes" id="UP000005289">
    <property type="component" value="Chromosome"/>
</dbReference>
<proteinExistence type="predicted"/>
<gene>
    <name evidence="1" type="ORF">THITH_07725</name>
</gene>
<evidence type="ECO:0008006" key="3">
    <source>
        <dbReference type="Google" id="ProtNLM"/>
    </source>
</evidence>
<reference evidence="1 2" key="1">
    <citation type="submission" date="2013-12" db="EMBL/GenBank/DDBJ databases">
        <authorList>
            <consortium name="DOE Joint Genome Institute"/>
            <person name="Muyzer G."/>
            <person name="Huntemann M."/>
            <person name="Han J."/>
            <person name="Chen A."/>
            <person name="Kyrpides N."/>
            <person name="Mavromatis K."/>
            <person name="Markowitz V."/>
            <person name="Palaniappan K."/>
            <person name="Ivanova N."/>
            <person name="Schaumberg A."/>
            <person name="Pati A."/>
            <person name="Liolios K."/>
            <person name="Nordberg H.P."/>
            <person name="Cantor M.N."/>
            <person name="Hua S.X."/>
            <person name="Woyke T."/>
        </authorList>
    </citation>
    <scope>NUCLEOTIDE SEQUENCE [LARGE SCALE GENOMIC DNA]</scope>
    <source>
        <strain evidence="1 2">ARh 1</strain>
    </source>
</reference>
<dbReference type="STRING" id="713585.THITH_07725"/>
<accession>W0DT45</accession>
<organism evidence="1 2">
    <name type="scientific">Thioalkalivibrio paradoxus ARh 1</name>
    <dbReference type="NCBI Taxonomy" id="713585"/>
    <lineage>
        <taxon>Bacteria</taxon>
        <taxon>Pseudomonadati</taxon>
        <taxon>Pseudomonadota</taxon>
        <taxon>Gammaproteobacteria</taxon>
        <taxon>Chromatiales</taxon>
        <taxon>Ectothiorhodospiraceae</taxon>
        <taxon>Thioalkalivibrio</taxon>
    </lineage>
</organism>
<dbReference type="OrthoDB" id="3590172at2"/>
<evidence type="ECO:0000313" key="2">
    <source>
        <dbReference type="Proteomes" id="UP000005289"/>
    </source>
</evidence>